<organism evidence="1 2">
    <name type="scientific">Burkholderia gladioli</name>
    <name type="common">Pseudomonas marginata</name>
    <name type="synonym">Phytomonas marginata</name>
    <dbReference type="NCBI Taxonomy" id="28095"/>
    <lineage>
        <taxon>Bacteria</taxon>
        <taxon>Pseudomonadati</taxon>
        <taxon>Pseudomonadota</taxon>
        <taxon>Betaproteobacteria</taxon>
        <taxon>Burkholderiales</taxon>
        <taxon>Burkholderiaceae</taxon>
        <taxon>Burkholderia</taxon>
    </lineage>
</organism>
<dbReference type="Pfam" id="PF10616">
    <property type="entry name" value="DUF2471"/>
    <property type="match status" value="1"/>
</dbReference>
<name>A0AAW3F5L3_BURGA</name>
<evidence type="ECO:0008006" key="3">
    <source>
        <dbReference type="Google" id="ProtNLM"/>
    </source>
</evidence>
<sequence>MELETDSVLFKHALERATEDLRRLVMSISERHFNSGLAPSITWPALLEIEEEAFSDLAFQSRNEAAVVAALPRIGPTTLPGIDLNGLIDWRMSARWLPIAYECVRDHVLTMRPAAQRDDEV</sequence>
<reference evidence="1 2" key="1">
    <citation type="submission" date="2014-04" db="EMBL/GenBank/DDBJ databases">
        <authorList>
            <person name="Bishop-Lilly K.A."/>
            <person name="Broomall S.M."/>
            <person name="Chain P.S."/>
            <person name="Chertkov O."/>
            <person name="Coyne S.R."/>
            <person name="Daligault H.E."/>
            <person name="Davenport K.W."/>
            <person name="Erkkila T."/>
            <person name="Frey K.G."/>
            <person name="Gibbons H.S."/>
            <person name="Gu W."/>
            <person name="Jaissle J."/>
            <person name="Johnson S.L."/>
            <person name="Koroleva G.I."/>
            <person name="Ladner J.T."/>
            <person name="Lo C.-C."/>
            <person name="Minogue T.D."/>
            <person name="Munk C."/>
            <person name="Palacios G.F."/>
            <person name="Redden C.L."/>
            <person name="Rosenzweig C.N."/>
            <person name="Scholz M.B."/>
            <person name="Teshima H."/>
            <person name="Xu Y."/>
        </authorList>
    </citation>
    <scope>NUCLEOTIDE SEQUENCE [LARGE SCALE GENOMIC DNA]</scope>
    <source>
        <strain evidence="2">gladioli</strain>
    </source>
</reference>
<dbReference type="InterPro" id="IPR018894">
    <property type="entry name" value="DUF2471"/>
</dbReference>
<comment type="caution">
    <text evidence="1">The sequence shown here is derived from an EMBL/GenBank/DDBJ whole genome shotgun (WGS) entry which is preliminary data.</text>
</comment>
<evidence type="ECO:0000313" key="1">
    <source>
        <dbReference type="EMBL" id="KGC16543.1"/>
    </source>
</evidence>
<protein>
    <recommendedName>
        <fullName evidence="3">DUF2471 domain-containing protein</fullName>
    </recommendedName>
</protein>
<evidence type="ECO:0000313" key="2">
    <source>
        <dbReference type="Proteomes" id="UP000029590"/>
    </source>
</evidence>
<dbReference type="KEGG" id="bgo:BM43_7390"/>
<gene>
    <name evidence="1" type="ORF">DM48_3251</name>
</gene>
<accession>A0AAW3F5L3</accession>
<proteinExistence type="predicted"/>
<dbReference type="EMBL" id="JPGG01000015">
    <property type="protein sequence ID" value="KGC16543.1"/>
    <property type="molecule type" value="Genomic_DNA"/>
</dbReference>
<dbReference type="AlphaFoldDB" id="A0AAW3F5L3"/>
<dbReference type="Proteomes" id="UP000029590">
    <property type="component" value="Unassembled WGS sequence"/>
</dbReference>